<gene>
    <name evidence="1" type="ORF">MCHLO_13869</name>
</gene>
<name>A0ABQ0M1T3_MYCCL</name>
<reference evidence="1" key="1">
    <citation type="submission" date="2014-09" db="EMBL/GenBank/DDBJ databases">
        <title>Genome sequence of the luminous mushroom Mycena chlorophos for searching fungal bioluminescence genes.</title>
        <authorList>
            <person name="Tanaka Y."/>
            <person name="Kasuga D."/>
            <person name="Oba Y."/>
            <person name="Hase S."/>
            <person name="Sato K."/>
            <person name="Oba Y."/>
            <person name="Sakakibara Y."/>
        </authorList>
    </citation>
    <scope>NUCLEOTIDE SEQUENCE</scope>
</reference>
<proteinExistence type="predicted"/>
<accession>A0ABQ0M1T3</accession>
<protein>
    <submittedName>
        <fullName evidence="1">Uncharacterized protein</fullName>
    </submittedName>
</protein>
<evidence type="ECO:0000313" key="1">
    <source>
        <dbReference type="EMBL" id="GAT57320.1"/>
    </source>
</evidence>
<dbReference type="Proteomes" id="UP000815677">
    <property type="component" value="Unassembled WGS sequence"/>
</dbReference>
<dbReference type="EMBL" id="DF849438">
    <property type="protein sequence ID" value="GAT57320.1"/>
    <property type="molecule type" value="Genomic_DNA"/>
</dbReference>
<evidence type="ECO:0000313" key="2">
    <source>
        <dbReference type="Proteomes" id="UP000815677"/>
    </source>
</evidence>
<keyword evidence="2" id="KW-1185">Reference proteome</keyword>
<sequence length="181" mass="21104">MTHEDARRSRASKWGKRDLQLRGKWQTARLPIQEHFPSERNWEGVPCDEAWQLEHVYGFPGEVLPQAYKVDDEFFSEDLNLVFSVGDRCFCLIAGDVGRGPQIFSWPLDASDYTIPPAAPGLYALQHPTRATARTVKFAFGWFFQREANAHLFEADDSDLAITRNRNRNRWDEMRERSHQY</sequence>
<organism evidence="1 2">
    <name type="scientific">Mycena chlorophos</name>
    <name type="common">Agaric fungus</name>
    <name type="synonym">Agaricus chlorophos</name>
    <dbReference type="NCBI Taxonomy" id="658473"/>
    <lineage>
        <taxon>Eukaryota</taxon>
        <taxon>Fungi</taxon>
        <taxon>Dikarya</taxon>
        <taxon>Basidiomycota</taxon>
        <taxon>Agaricomycotina</taxon>
        <taxon>Agaricomycetes</taxon>
        <taxon>Agaricomycetidae</taxon>
        <taxon>Agaricales</taxon>
        <taxon>Marasmiineae</taxon>
        <taxon>Mycenaceae</taxon>
        <taxon>Mycena</taxon>
    </lineage>
</organism>